<dbReference type="Proteomes" id="UP000002173">
    <property type="component" value="Unassembled WGS sequence"/>
</dbReference>
<reference evidence="1" key="3">
    <citation type="journal article" date="2014" name="BMC Genomics">
        <title>The Babesia bovis gene and promoter model: an update from full-length EST analysis.</title>
        <authorList>
            <person name="Yamagishi J."/>
            <person name="Wakaguri H."/>
            <person name="Yokoyama N."/>
            <person name="Yamashita R."/>
            <person name="Suzuki Y."/>
            <person name="Xuan X."/>
            <person name="Igarashi I."/>
        </authorList>
    </citation>
    <scope>NUCLEOTIDE SEQUENCE</scope>
    <source>
        <strain evidence="1">Texas</strain>
    </source>
</reference>
<protein>
    <submittedName>
        <fullName evidence="2">Uncharacterized protein</fullName>
    </submittedName>
</protein>
<reference evidence="3" key="5">
    <citation type="journal article" date="2021" name="Int. J. Parasitol.">
        <title>Comparative analysis of gene expression between Babesia bovis blood stages and kinetes allowed by improved genome annotation.</title>
        <authorList>
            <person name="Ueti M.W."/>
            <person name="Johnson W.C."/>
            <person name="Kappmeyer L.S."/>
            <person name="Herndon D.R."/>
            <person name="Mousel M.R."/>
            <person name="Reif K.E."/>
            <person name="Taus N.S."/>
            <person name="Ifeonu O.O."/>
            <person name="Silva J.C."/>
            <person name="Suarez C.E."/>
            <person name="Brayton K.A."/>
        </authorList>
    </citation>
    <scope>NUCLEOTIDE SEQUENCE [LARGE SCALE GENOMIC DNA]</scope>
</reference>
<evidence type="ECO:0000313" key="1">
    <source>
        <dbReference type="EMBL" id="BAN64998.1"/>
    </source>
</evidence>
<dbReference type="VEuPathDB" id="PiroplasmaDB:BBOV_I002900"/>
<gene>
    <name evidence="1 2" type="ORF">BBOV_I002900</name>
</gene>
<reference evidence="2 3" key="1">
    <citation type="journal article" date="2007" name="PLoS Pathog.">
        <title>Genome sequence of Babesia bovis and comparative analysis of apicomplexan hemoprotozoa.</title>
        <authorList>
            <person name="Brayton K.A."/>
            <person name="Lau A.O.T."/>
            <person name="Herndon D.R."/>
            <person name="Hannick L."/>
            <person name="Kappmeyer L.S."/>
            <person name="Berens S.J."/>
            <person name="Bidwell S.L."/>
            <person name="Brown W.C."/>
            <person name="Crabtree J."/>
            <person name="Fadrosh D."/>
            <person name="Feldblum T."/>
            <person name="Forberger H.A."/>
            <person name="Haas B.J."/>
            <person name="Howell J.M."/>
            <person name="Khouri H."/>
            <person name="Koo H."/>
            <person name="Mann D.J."/>
            <person name="Norimine J."/>
            <person name="Paulsen I.T."/>
            <person name="Radune D."/>
            <person name="Ren Q."/>
            <person name="Smith R.K. Jr."/>
            <person name="Suarez C.E."/>
            <person name="White O."/>
            <person name="Wortman J.R."/>
            <person name="Knowles D.P. Jr."/>
            <person name="McElwain T.F."/>
            <person name="Nene V.M."/>
        </authorList>
    </citation>
    <scope>NUCLEOTIDE SEQUENCE [LARGE SCALE GENOMIC DNA]</scope>
    <source>
        <strain evidence="2">T2Bo</strain>
    </source>
</reference>
<dbReference type="AlphaFoldDB" id="A7AWE4"/>
<accession>A7AWE4</accession>
<evidence type="ECO:0000313" key="3">
    <source>
        <dbReference type="Proteomes" id="UP000002173"/>
    </source>
</evidence>
<proteinExistence type="evidence at transcript level"/>
<dbReference type="RefSeq" id="XP_001608940.1">
    <property type="nucleotide sequence ID" value="XM_001608890.1"/>
</dbReference>
<evidence type="ECO:0000313" key="2">
    <source>
        <dbReference type="EMBL" id="EDO05372.1"/>
    </source>
</evidence>
<organism evidence="2 3">
    <name type="scientific">Babesia bovis</name>
    <dbReference type="NCBI Taxonomy" id="5865"/>
    <lineage>
        <taxon>Eukaryota</taxon>
        <taxon>Sar</taxon>
        <taxon>Alveolata</taxon>
        <taxon>Apicomplexa</taxon>
        <taxon>Aconoidasida</taxon>
        <taxon>Piroplasmida</taxon>
        <taxon>Babesiidae</taxon>
        <taxon>Babesia</taxon>
    </lineage>
</organism>
<reference evidence="3" key="4">
    <citation type="journal article" date="2020" name="Data Brief">
        <title>Transcriptome dataset of Babesia bovis life stages within vertebrate and invertebrate hosts.</title>
        <authorList>
            <person name="Ueti M.W."/>
            <person name="Johnson W.C."/>
            <person name="Kappmeyer L.S."/>
            <person name="Herndon D.R."/>
            <person name="Mousel M.R."/>
            <person name="Reif K.E."/>
            <person name="Taus N.S."/>
            <person name="Ifeonu O.O."/>
            <person name="Silva J.C."/>
            <person name="Suarez C.E."/>
            <person name="Brayton K.A."/>
        </authorList>
    </citation>
    <scope>NUCLEOTIDE SEQUENCE [LARGE SCALE GENOMIC DNA]</scope>
</reference>
<dbReference type="KEGG" id="bbo:BBOV_I002900"/>
<dbReference type="EMBL" id="AAXT01000005">
    <property type="protein sequence ID" value="EDO05372.1"/>
    <property type="molecule type" value="Genomic_DNA"/>
</dbReference>
<sequence>MVAKGRDLRIEVATLAVVVAAACVLSCNNWRKNRLVSWLLSFGTSFDNIYQLIPILQKNSKALFLVFNDIASSINSVAAAHNGETPLSKDAVRAILDQEWVQIKLRNVQDSVLEEFGVDAATLDEAINRFKSDDQVQMYINGVEMMYNAVLDGGYPRCPGVEHYEGVTKAFVLSVISKVVKAKQLLLKESKGSVTLPESTEVDIIYREMQRFGCTNPLDAFIAFKNTENCYQYDFEFVQARQKLYLGYDHSDVSEVATSDADIPRVSAEELELMLETMEAEVPLYLLVSESNHLPLGFVSFIRDRSKMEPKAAFAWMPLAECPQTYKCKAYPAAIRFVGGVPKDTIVDIGR</sequence>
<dbReference type="EMBL" id="AK441204">
    <property type="protein sequence ID" value="BAN64998.1"/>
    <property type="molecule type" value="mRNA"/>
</dbReference>
<name>A7AWE4_BABBO</name>
<dbReference type="GeneID" id="5477156"/>
<dbReference type="PROSITE" id="PS51257">
    <property type="entry name" value="PROKAR_LIPOPROTEIN"/>
    <property type="match status" value="1"/>
</dbReference>
<dbReference type="eggNOG" id="ENOG502QWVX">
    <property type="taxonomic scope" value="Eukaryota"/>
</dbReference>
<reference evidence="2" key="2">
    <citation type="submission" date="2007-08" db="EMBL/GenBank/DDBJ databases">
        <authorList>
            <person name="Nene V."/>
        </authorList>
    </citation>
    <scope>NUCLEOTIDE SEQUENCE</scope>
    <source>
        <strain evidence="2">T2Bo</strain>
    </source>
</reference>
<keyword evidence="3" id="KW-1185">Reference proteome</keyword>
<dbReference type="OMA" id="QVQMYIN"/>